<evidence type="ECO:0000313" key="3">
    <source>
        <dbReference type="Proteomes" id="UP000727490"/>
    </source>
</evidence>
<protein>
    <submittedName>
        <fullName evidence="2">DUF2384 domain-containing protein</fullName>
    </submittedName>
</protein>
<dbReference type="RefSeq" id="WP_219287990.1">
    <property type="nucleotide sequence ID" value="NZ_RPHB01000003.1"/>
</dbReference>
<dbReference type="InterPro" id="IPR024467">
    <property type="entry name" value="Xre/MbcA/ParS-like_toxin-bd"/>
</dbReference>
<evidence type="ECO:0000259" key="1">
    <source>
        <dbReference type="Pfam" id="PF09722"/>
    </source>
</evidence>
<dbReference type="Proteomes" id="UP000727490">
    <property type="component" value="Unassembled WGS sequence"/>
</dbReference>
<organism evidence="2 3">
    <name type="scientific">Arthrospiribacter ruber</name>
    <dbReference type="NCBI Taxonomy" id="2487934"/>
    <lineage>
        <taxon>Bacteria</taxon>
        <taxon>Pseudomonadati</taxon>
        <taxon>Bacteroidota</taxon>
        <taxon>Cytophagia</taxon>
        <taxon>Cytophagales</taxon>
        <taxon>Cyclobacteriaceae</taxon>
        <taxon>Arthrospiribacter</taxon>
    </lineage>
</organism>
<sequence>MVYSSKKYSFPSRLTESQVNSSFQEGSEEQYFFKQDLEYATVAEPSLVEERFRLSETMVLFNYFQYTQAEIAVLMEVDPSTLVRWKKEDRLLTKLLTKSIKDMDKIVAKGIRIFGTEELFSTWLHTINEALGAQKPVDILLHPRGIDLVDQALDAMSWGAVF</sequence>
<keyword evidence="3" id="KW-1185">Reference proteome</keyword>
<name>A0A951MCN3_9BACT</name>
<comment type="caution">
    <text evidence="2">The sequence shown here is derived from an EMBL/GenBank/DDBJ whole genome shotgun (WGS) entry which is preliminary data.</text>
</comment>
<dbReference type="AlphaFoldDB" id="A0A951MCN3"/>
<gene>
    <name evidence="2" type="ORF">EGN73_07690</name>
</gene>
<reference evidence="2 3" key="1">
    <citation type="journal article" date="2020" name="Syst. Appl. Microbiol.">
        <title>Arthrospiribacter ruber gen. nov., sp. nov., a novel bacterium isolated from Arthrospira cultures.</title>
        <authorList>
            <person name="Waleron M."/>
            <person name="Misztak A."/>
            <person name="Waleron M.M."/>
            <person name="Furmaniak M."/>
            <person name="Mrozik A."/>
            <person name="Waleron K."/>
        </authorList>
    </citation>
    <scope>NUCLEOTIDE SEQUENCE [LARGE SCALE GENOMIC DNA]</scope>
    <source>
        <strain evidence="2 3">DPMB0001</strain>
    </source>
</reference>
<accession>A0A951MCN3</accession>
<dbReference type="EMBL" id="RPHB01000003">
    <property type="protein sequence ID" value="MBW3467697.1"/>
    <property type="molecule type" value="Genomic_DNA"/>
</dbReference>
<feature type="domain" description="Antitoxin Xre/MbcA/ParS-like toxin-binding" evidence="1">
    <location>
        <begin position="112"/>
        <end position="159"/>
    </location>
</feature>
<proteinExistence type="predicted"/>
<dbReference type="Pfam" id="PF09722">
    <property type="entry name" value="Xre_MbcA_ParS_C"/>
    <property type="match status" value="1"/>
</dbReference>
<evidence type="ECO:0000313" key="2">
    <source>
        <dbReference type="EMBL" id="MBW3467697.1"/>
    </source>
</evidence>